<keyword evidence="4 11" id="KW-0812">Transmembrane</keyword>
<dbReference type="InterPro" id="IPR003660">
    <property type="entry name" value="HAMP_dom"/>
</dbReference>
<evidence type="ECO:0000256" key="9">
    <source>
        <dbReference type="PROSITE-ProRule" id="PRU00284"/>
    </source>
</evidence>
<dbReference type="CDD" id="cd18773">
    <property type="entry name" value="PDC1_HK_sensor"/>
    <property type="match status" value="1"/>
</dbReference>
<keyword evidence="5 11" id="KW-1133">Transmembrane helix</keyword>
<dbReference type="SUPFAM" id="SSF58104">
    <property type="entry name" value="Methyl-accepting chemotaxis protein (MCP) signaling domain"/>
    <property type="match status" value="1"/>
</dbReference>
<dbReference type="Pfam" id="PF00015">
    <property type="entry name" value="MCPsignal"/>
    <property type="match status" value="1"/>
</dbReference>
<dbReference type="CDD" id="cd06225">
    <property type="entry name" value="HAMP"/>
    <property type="match status" value="1"/>
</dbReference>
<sequence>MKFKKKIGTVRNRLVASFLIVLLLPSLVIGGFAYLTAKQQVDTQLANMADTDISLVSSMVNQYIQAKQSDVGLLAESITSTNPEAALKAYTNNHSEVESAIFVKSDGQHVYASSSQSQPDNDKPLESEFYTKAIAVPGQVVLTEPFTSKQSGNTVMTLAKASSDSKSVVAVTLDLSALQETVGKIKIGDNGFVIIFSANGSMIVNPPWGTEGSQGEDAKIGDAAPLNSSSDAEQDNSQGDGGPGTTMFEGDSGQIEQSSPEGEGETRKLVYITNQLTGWKIAGDRSPIEVVQAAKPIWNNTLMVIAVFALLGIGMTILIVRSITKPLKTLNDVSGEVSRGDLSRIAAIHSNDELGQLGDAFNLMVGSLNSIVSEVKNSSNQLVAASEQLSANAGQSATATGHIAATIEQMAEGTDRQVVLVEESLRTIHHVAEQIGHIANNASATAIATEQVAEKSKEGGQAINGAVTQMGTIHHSVNRVSDGINHLVQTSLEIGQIIKVISDISRQTNLLALNASIEAARAGEHGKGFAVVAREVGALAEQAADSAKQVTTLIGSINEGIQHADQSMVEAIGEVSKGMNVMNTAGQLFDEITLSVDTVNSKANEVSTMADDIVQETSHVVAKIEDISHVSRETAEGAQTVSAATEQQLASMQEISSSSSYLARMASRLQELTEKFKI</sequence>
<feature type="domain" description="Methyl-accepting transducer" evidence="12">
    <location>
        <begin position="392"/>
        <end position="628"/>
    </location>
</feature>
<comment type="subcellular location">
    <subcellularLocation>
        <location evidence="1">Cell membrane</location>
        <topology evidence="1">Multi-pass membrane protein</topology>
    </subcellularLocation>
</comment>
<dbReference type="Pfam" id="PF00672">
    <property type="entry name" value="HAMP"/>
    <property type="match status" value="1"/>
</dbReference>
<dbReference type="PROSITE" id="PS50111">
    <property type="entry name" value="CHEMOTAXIS_TRANSDUC_2"/>
    <property type="match status" value="1"/>
</dbReference>
<feature type="transmembrane region" description="Helical" evidence="11">
    <location>
        <begin position="297"/>
        <end position="320"/>
    </location>
</feature>
<comment type="similarity">
    <text evidence="8">Belongs to the methyl-accepting chemotaxis (MCP) protein family.</text>
</comment>
<dbReference type="InterPro" id="IPR033479">
    <property type="entry name" value="dCache_1"/>
</dbReference>
<evidence type="ECO:0000256" key="1">
    <source>
        <dbReference type="ARBA" id="ARBA00004651"/>
    </source>
</evidence>
<gene>
    <name evidence="14" type="ORF">J2Z28_003291</name>
</gene>
<dbReference type="PROSITE" id="PS50885">
    <property type="entry name" value="HAMP"/>
    <property type="match status" value="1"/>
</dbReference>
<protein>
    <submittedName>
        <fullName evidence="14">Methyl-accepting chemotaxis protein</fullName>
    </submittedName>
</protein>
<dbReference type="SMART" id="SM00304">
    <property type="entry name" value="HAMP"/>
    <property type="match status" value="1"/>
</dbReference>
<name>A0ABS4RUT6_PAEXY</name>
<dbReference type="Gene3D" id="3.30.450.20">
    <property type="entry name" value="PAS domain"/>
    <property type="match status" value="1"/>
</dbReference>
<evidence type="ECO:0000256" key="10">
    <source>
        <dbReference type="SAM" id="MobiDB-lite"/>
    </source>
</evidence>
<evidence type="ECO:0000256" key="4">
    <source>
        <dbReference type="ARBA" id="ARBA00022692"/>
    </source>
</evidence>
<dbReference type="SMART" id="SM00283">
    <property type="entry name" value="MA"/>
    <property type="match status" value="1"/>
</dbReference>
<evidence type="ECO:0000313" key="14">
    <source>
        <dbReference type="EMBL" id="MBP2246640.1"/>
    </source>
</evidence>
<keyword evidence="7 9" id="KW-0807">Transducer</keyword>
<keyword evidence="3" id="KW-0145">Chemotaxis</keyword>
<reference evidence="14 15" key="1">
    <citation type="submission" date="2021-03" db="EMBL/GenBank/DDBJ databases">
        <title>Genomic Encyclopedia of Type Strains, Phase IV (KMG-IV): sequencing the most valuable type-strain genomes for metagenomic binning, comparative biology and taxonomic classification.</title>
        <authorList>
            <person name="Goeker M."/>
        </authorList>
    </citation>
    <scope>NUCLEOTIDE SEQUENCE [LARGE SCALE GENOMIC DNA]</scope>
    <source>
        <strain evidence="14 15">DSM 21292</strain>
    </source>
</reference>
<evidence type="ECO:0000256" key="7">
    <source>
        <dbReference type="ARBA" id="ARBA00023224"/>
    </source>
</evidence>
<evidence type="ECO:0000256" key="6">
    <source>
        <dbReference type="ARBA" id="ARBA00023136"/>
    </source>
</evidence>
<dbReference type="Gene3D" id="6.10.340.10">
    <property type="match status" value="1"/>
</dbReference>
<evidence type="ECO:0000259" key="13">
    <source>
        <dbReference type="PROSITE" id="PS50885"/>
    </source>
</evidence>
<dbReference type="CDD" id="cd11386">
    <property type="entry name" value="MCP_signal"/>
    <property type="match status" value="1"/>
</dbReference>
<evidence type="ECO:0000256" key="5">
    <source>
        <dbReference type="ARBA" id="ARBA00022989"/>
    </source>
</evidence>
<feature type="region of interest" description="Disordered" evidence="10">
    <location>
        <begin position="207"/>
        <end position="266"/>
    </location>
</feature>
<evidence type="ECO:0000259" key="12">
    <source>
        <dbReference type="PROSITE" id="PS50111"/>
    </source>
</evidence>
<organism evidence="14 15">
    <name type="scientific">Paenibacillus xylanexedens</name>
    <dbReference type="NCBI Taxonomy" id="528191"/>
    <lineage>
        <taxon>Bacteria</taxon>
        <taxon>Bacillati</taxon>
        <taxon>Bacillota</taxon>
        <taxon>Bacilli</taxon>
        <taxon>Bacillales</taxon>
        <taxon>Paenibacillaceae</taxon>
        <taxon>Paenibacillus</taxon>
    </lineage>
</organism>
<dbReference type="EMBL" id="JAGIKV010000011">
    <property type="protein sequence ID" value="MBP2246640.1"/>
    <property type="molecule type" value="Genomic_DNA"/>
</dbReference>
<evidence type="ECO:0000256" key="8">
    <source>
        <dbReference type="ARBA" id="ARBA00029447"/>
    </source>
</evidence>
<evidence type="ECO:0000256" key="2">
    <source>
        <dbReference type="ARBA" id="ARBA00022475"/>
    </source>
</evidence>
<dbReference type="Proteomes" id="UP000810207">
    <property type="component" value="Unassembled WGS sequence"/>
</dbReference>
<dbReference type="InterPro" id="IPR004089">
    <property type="entry name" value="MCPsignal_dom"/>
</dbReference>
<dbReference type="Pfam" id="PF02743">
    <property type="entry name" value="dCache_1"/>
    <property type="match status" value="1"/>
</dbReference>
<evidence type="ECO:0000256" key="11">
    <source>
        <dbReference type="SAM" id="Phobius"/>
    </source>
</evidence>
<evidence type="ECO:0000256" key="3">
    <source>
        <dbReference type="ARBA" id="ARBA00022500"/>
    </source>
</evidence>
<dbReference type="PANTHER" id="PTHR32089:SF114">
    <property type="entry name" value="METHYL-ACCEPTING CHEMOTAXIS PROTEIN MCPB"/>
    <property type="match status" value="1"/>
</dbReference>
<keyword evidence="2" id="KW-1003">Cell membrane</keyword>
<dbReference type="RefSeq" id="WP_211083210.1">
    <property type="nucleotide sequence ID" value="NZ_CBCSLC010000011.1"/>
</dbReference>
<feature type="domain" description="HAMP" evidence="13">
    <location>
        <begin position="321"/>
        <end position="373"/>
    </location>
</feature>
<proteinExistence type="inferred from homology"/>
<feature type="compositionally biased region" description="Polar residues" evidence="10">
    <location>
        <begin position="226"/>
        <end position="238"/>
    </location>
</feature>
<dbReference type="Gene3D" id="1.10.287.950">
    <property type="entry name" value="Methyl-accepting chemotaxis protein"/>
    <property type="match status" value="1"/>
</dbReference>
<keyword evidence="6 11" id="KW-0472">Membrane</keyword>
<evidence type="ECO:0000313" key="15">
    <source>
        <dbReference type="Proteomes" id="UP000810207"/>
    </source>
</evidence>
<keyword evidence="15" id="KW-1185">Reference proteome</keyword>
<comment type="caution">
    <text evidence="14">The sequence shown here is derived from an EMBL/GenBank/DDBJ whole genome shotgun (WGS) entry which is preliminary data.</text>
</comment>
<dbReference type="PANTHER" id="PTHR32089">
    <property type="entry name" value="METHYL-ACCEPTING CHEMOTAXIS PROTEIN MCPB"/>
    <property type="match status" value="1"/>
</dbReference>
<accession>A0ABS4RUT6</accession>